<accession>F8ALJ6</accession>
<evidence type="ECO:0000259" key="5">
    <source>
        <dbReference type="Pfam" id="PF00723"/>
    </source>
</evidence>
<dbReference type="PANTHER" id="PTHR31616">
    <property type="entry name" value="TREHALASE"/>
    <property type="match status" value="1"/>
</dbReference>
<dbReference type="InterPro" id="IPR046966">
    <property type="entry name" value="Glucoamylase_active_site"/>
</dbReference>
<feature type="region of interest" description="Disordered" evidence="4">
    <location>
        <begin position="583"/>
        <end position="610"/>
    </location>
</feature>
<reference evidence="6" key="1">
    <citation type="submission" date="2011-05" db="EMBL/GenBank/DDBJ databases">
        <title>Complete sequence of chromosome of Methanothermococcus okinawensis IH1.</title>
        <authorList>
            <consortium name="US DOE Joint Genome Institute"/>
            <person name="Lucas S."/>
            <person name="Han J."/>
            <person name="Lapidus A."/>
            <person name="Cheng J.-F."/>
            <person name="Goodwin L."/>
            <person name="Pitluck S."/>
            <person name="Peters L."/>
            <person name="Mikhailova N."/>
            <person name="Held B."/>
            <person name="Han C."/>
            <person name="Tapia R."/>
            <person name="Land M."/>
            <person name="Hauser L."/>
            <person name="Kyrpides N."/>
            <person name="Ivanova N."/>
            <person name="Pagani I."/>
            <person name="Sieprawska-Lupa M."/>
            <person name="Takai K."/>
            <person name="Miyazaki J."/>
            <person name="Whitman W."/>
            <person name="Woyke T."/>
        </authorList>
    </citation>
    <scope>NUCLEOTIDE SEQUENCE</scope>
    <source>
        <strain evidence="6">IH1</strain>
    </source>
</reference>
<comment type="similarity">
    <text evidence="1">Belongs to the glycosyl hydrolase 15 family.</text>
</comment>
<feature type="domain" description="GH15-like" evidence="5">
    <location>
        <begin position="276"/>
        <end position="334"/>
    </location>
</feature>
<dbReference type="PANTHER" id="PTHR31616:SF0">
    <property type="entry name" value="GLUCAN 1,4-ALPHA-GLUCOSIDASE"/>
    <property type="match status" value="1"/>
</dbReference>
<evidence type="ECO:0000256" key="1">
    <source>
        <dbReference type="ARBA" id="ARBA00006188"/>
    </source>
</evidence>
<dbReference type="AlphaFoldDB" id="F8ALJ6"/>
<evidence type="ECO:0000256" key="4">
    <source>
        <dbReference type="SAM" id="MobiDB-lite"/>
    </source>
</evidence>
<dbReference type="HOGENOM" id="CLU_028187_0_0_2"/>
<keyword evidence="2 6" id="KW-0378">Hydrolase</keyword>
<evidence type="ECO:0000256" key="2">
    <source>
        <dbReference type="ARBA" id="ARBA00022801"/>
    </source>
</evidence>
<dbReference type="InterPro" id="IPR008928">
    <property type="entry name" value="6-hairpin_glycosidase_sf"/>
</dbReference>
<organism evidence="6 7">
    <name type="scientific">Methanothermococcus okinawensis (strain DSM 14208 / JCM 11175 / IH1)</name>
    <dbReference type="NCBI Taxonomy" id="647113"/>
    <lineage>
        <taxon>Archaea</taxon>
        <taxon>Methanobacteriati</taxon>
        <taxon>Methanobacteriota</taxon>
        <taxon>Methanomada group</taxon>
        <taxon>Methanococci</taxon>
        <taxon>Methanococcales</taxon>
        <taxon>Methanococcaceae</taxon>
        <taxon>Methanothermococcus</taxon>
    </lineage>
</organism>
<dbReference type="InterPro" id="IPR011613">
    <property type="entry name" value="GH15-like"/>
</dbReference>
<keyword evidence="3" id="KW-0326">Glycosidase</keyword>
<dbReference type="Pfam" id="PF00723">
    <property type="entry name" value="Glyco_hydro_15"/>
    <property type="match status" value="2"/>
</dbReference>
<dbReference type="SUPFAM" id="SSF48208">
    <property type="entry name" value="Six-hairpin glycosidases"/>
    <property type="match status" value="1"/>
</dbReference>
<feature type="compositionally biased region" description="Low complexity" evidence="4">
    <location>
        <begin position="583"/>
        <end position="604"/>
    </location>
</feature>
<proteinExistence type="inferred from homology"/>
<evidence type="ECO:0000256" key="3">
    <source>
        <dbReference type="ARBA" id="ARBA00023295"/>
    </source>
</evidence>
<evidence type="ECO:0000313" key="6">
    <source>
        <dbReference type="EMBL" id="AEH07153.1"/>
    </source>
</evidence>
<dbReference type="GO" id="GO:0004553">
    <property type="term" value="F:hydrolase activity, hydrolyzing O-glycosyl compounds"/>
    <property type="evidence" value="ECO:0007669"/>
    <property type="project" value="UniProtKB-ARBA"/>
</dbReference>
<name>F8ALJ6_METOI</name>
<keyword evidence="7" id="KW-1185">Reference proteome</keyword>
<evidence type="ECO:0000313" key="7">
    <source>
        <dbReference type="Proteomes" id="UP000009296"/>
    </source>
</evidence>
<dbReference type="GO" id="GO:0005975">
    <property type="term" value="P:carbohydrate metabolic process"/>
    <property type="evidence" value="ECO:0007669"/>
    <property type="project" value="InterPro"/>
</dbReference>
<gene>
    <name evidence="6" type="ordered locus">Metok_1185</name>
</gene>
<dbReference type="eggNOG" id="arCOG03285">
    <property type="taxonomic scope" value="Archaea"/>
</dbReference>
<dbReference type="STRING" id="647113.Metok_1185"/>
<dbReference type="KEGG" id="mok:Metok_1185"/>
<dbReference type="EMBL" id="CP002792">
    <property type="protein sequence ID" value="AEH07153.1"/>
    <property type="molecule type" value="Genomic_DNA"/>
</dbReference>
<feature type="domain" description="GH15-like" evidence="5">
    <location>
        <begin position="348"/>
        <end position="686"/>
    </location>
</feature>
<dbReference type="PROSITE" id="PS00820">
    <property type="entry name" value="GLUCOAMYLASE"/>
    <property type="match status" value="1"/>
</dbReference>
<dbReference type="Gene3D" id="1.50.10.10">
    <property type="match status" value="1"/>
</dbReference>
<dbReference type="Proteomes" id="UP000009296">
    <property type="component" value="Chromosome"/>
</dbReference>
<dbReference type="RefSeq" id="WP_013867336.1">
    <property type="nucleotide sequence ID" value="NC_015636.1"/>
</dbReference>
<dbReference type="GeneID" id="10773341"/>
<dbReference type="OrthoDB" id="36362at2157"/>
<dbReference type="InterPro" id="IPR012341">
    <property type="entry name" value="6hp_glycosidase-like_sf"/>
</dbReference>
<sequence length="696" mass="80754">MVGIIGNGKSLAKLDDAGSIEYMFFPHLGFEKHIFDSAFAIYCEGKLKWHWDYSWKISQGYLKDTNVLKTIYEDDDFIIVFRDYMSISHDVLVRRIVITNKKEEEKKHLKLFFYENLRIGEYPKENTVKFLKNKNCLIKYDGKYVFCIGSGKKISSYQCGIRSSESSAYNDIENGILKEQDTAKGLITDSALCWDIELKPFQKAVIPIYILVKQYDNDYHKIMDLIDVFKVVDKNSRDIYNLSLTYWKGIIQDMATHISTNIAINIKNGKYIDTCKRSLLTILMLCNHKGGIIASPSLYPDYRYVWNRDATYMAVALDLCGIYAMSEKYFDWCKKTQNNDGSWIQNYYINGNPRLTAIQNDQVGTTIWGALIHYRITHDKTFLKRHWNMIKKAANYLAKTAKNLSPCYDLWEEKYGVFAYTVGATYGGLKSACNIMDILEKECEYKFNDDENCFELWSSAIKSLKNSVDNLFYLKEENRFAKSINPLDKTIDTSILGLSFPYNLVPADDPRMIATALQIEKAFNYKIGGIGRYPEDVYFGGNPWIITTLWLYMYYKQLIKLLSKDIESMSMNINTNMITENIKSNKNSNKNSNKYTKNTKNNNNNEKETKEDKFIKSLNIKHINKDILTKEDLIKHCNEKCNELFDWVLENHQYNGLFPEQVHKDIGAPISAIPLGWSHAFVIMAIHNNDYDILLP</sequence>
<protein>
    <submittedName>
        <fullName evidence="6">Glycoside hydrolase 15-related protein</fullName>
    </submittedName>
</protein>